<gene>
    <name evidence="7" type="ORF">CDL12_03384</name>
</gene>
<feature type="signal peptide" evidence="6">
    <location>
        <begin position="1"/>
        <end position="22"/>
    </location>
</feature>
<dbReference type="GO" id="GO:0016020">
    <property type="term" value="C:membrane"/>
    <property type="evidence" value="ECO:0007669"/>
    <property type="project" value="UniProtKB-SubCell"/>
</dbReference>
<reference evidence="8" key="1">
    <citation type="journal article" date="2018" name="Gigascience">
        <title>Genome assembly of the Pink Ipe (Handroanthus impetiginosus, Bignoniaceae), a highly valued, ecologically keystone Neotropical timber forest tree.</title>
        <authorList>
            <person name="Silva-Junior O.B."/>
            <person name="Grattapaglia D."/>
            <person name="Novaes E."/>
            <person name="Collevatti R.G."/>
        </authorList>
    </citation>
    <scope>NUCLEOTIDE SEQUENCE [LARGE SCALE GENOMIC DNA]</scope>
    <source>
        <strain evidence="8">cv. UFG-1</strain>
    </source>
</reference>
<evidence type="ECO:0000256" key="4">
    <source>
        <dbReference type="ARBA" id="ARBA00023136"/>
    </source>
</evidence>
<evidence type="ECO:0000313" key="8">
    <source>
        <dbReference type="Proteomes" id="UP000231279"/>
    </source>
</evidence>
<accession>A0A2G9I292</accession>
<keyword evidence="4" id="KW-0472">Membrane</keyword>
<dbReference type="STRING" id="429701.A0A2G9I292"/>
<dbReference type="OrthoDB" id="2019572at2759"/>
<dbReference type="GO" id="GO:0015020">
    <property type="term" value="F:glucuronosyltransferase activity"/>
    <property type="evidence" value="ECO:0007669"/>
    <property type="project" value="InterPro"/>
</dbReference>
<keyword evidence="5" id="KW-0325">Glycoprotein</keyword>
<keyword evidence="3" id="KW-0808">Transferase</keyword>
<dbReference type="InterPro" id="IPR044610">
    <property type="entry name" value="GLCAT14A/B/C"/>
</dbReference>
<dbReference type="EMBL" id="NKXS01000488">
    <property type="protein sequence ID" value="PIN23873.1"/>
    <property type="molecule type" value="Genomic_DNA"/>
</dbReference>
<name>A0A2G9I292_9LAMI</name>
<dbReference type="Pfam" id="PF02485">
    <property type="entry name" value="Branch"/>
    <property type="match status" value="1"/>
</dbReference>
<evidence type="ECO:0000313" key="7">
    <source>
        <dbReference type="EMBL" id="PIN23873.1"/>
    </source>
</evidence>
<keyword evidence="8" id="KW-1185">Reference proteome</keyword>
<proteinExistence type="predicted"/>
<dbReference type="PANTHER" id="PTHR45719:SF11">
    <property type="entry name" value="OS01G0121800 PROTEIN"/>
    <property type="match status" value="1"/>
</dbReference>
<protein>
    <recommendedName>
        <fullName evidence="9">Protein xylosyltransferase</fullName>
    </recommendedName>
</protein>
<sequence>MGASGLAAVLHAAALLLRLSEDWDWFVPLSTSDYPLWTQDDILYAFSSLPRDLNFVGFTNQRRNISQIVVDPSLYLTEKTPIFYAEETRPKPDAFHVFGGSQWMILSRGFLDHIVNGLDNLPRKLLMYFNNVVFPLESYFHTVLCNTPEFHNTTVNHNLRYVIQNVSINNAISEEAIFAGPFREDDPKMQEIDKEFLNRDLDRAVPGKWCVETELMNETARISEDFCPVWGDIDVLEDGDRGIKLQKSLSRIVEEKRSVSSLCKSRFMQSERKR</sequence>
<dbReference type="PANTHER" id="PTHR45719">
    <property type="entry name" value="GLYCOSYLTRANSFERASE"/>
    <property type="match status" value="1"/>
</dbReference>
<feature type="chain" id="PRO_5013890207" description="Protein xylosyltransferase" evidence="6">
    <location>
        <begin position="23"/>
        <end position="274"/>
    </location>
</feature>
<evidence type="ECO:0000256" key="6">
    <source>
        <dbReference type="SAM" id="SignalP"/>
    </source>
</evidence>
<dbReference type="Proteomes" id="UP000231279">
    <property type="component" value="Unassembled WGS sequence"/>
</dbReference>
<evidence type="ECO:0008006" key="9">
    <source>
        <dbReference type="Google" id="ProtNLM"/>
    </source>
</evidence>
<evidence type="ECO:0000256" key="1">
    <source>
        <dbReference type="ARBA" id="ARBA00004606"/>
    </source>
</evidence>
<keyword evidence="6" id="KW-0732">Signal</keyword>
<dbReference type="InterPro" id="IPR003406">
    <property type="entry name" value="Glyco_trans_14"/>
</dbReference>
<evidence type="ECO:0000256" key="5">
    <source>
        <dbReference type="ARBA" id="ARBA00023180"/>
    </source>
</evidence>
<keyword evidence="2" id="KW-0328">Glycosyltransferase</keyword>
<organism evidence="7 8">
    <name type="scientific">Handroanthus impetiginosus</name>
    <dbReference type="NCBI Taxonomy" id="429701"/>
    <lineage>
        <taxon>Eukaryota</taxon>
        <taxon>Viridiplantae</taxon>
        <taxon>Streptophyta</taxon>
        <taxon>Embryophyta</taxon>
        <taxon>Tracheophyta</taxon>
        <taxon>Spermatophyta</taxon>
        <taxon>Magnoliopsida</taxon>
        <taxon>eudicotyledons</taxon>
        <taxon>Gunneridae</taxon>
        <taxon>Pentapetalae</taxon>
        <taxon>asterids</taxon>
        <taxon>lamiids</taxon>
        <taxon>Lamiales</taxon>
        <taxon>Bignoniaceae</taxon>
        <taxon>Crescentiina</taxon>
        <taxon>Tabebuia alliance</taxon>
        <taxon>Handroanthus</taxon>
    </lineage>
</organism>
<evidence type="ECO:0000256" key="3">
    <source>
        <dbReference type="ARBA" id="ARBA00022679"/>
    </source>
</evidence>
<evidence type="ECO:0000256" key="2">
    <source>
        <dbReference type="ARBA" id="ARBA00022676"/>
    </source>
</evidence>
<dbReference type="AlphaFoldDB" id="A0A2G9I292"/>
<comment type="subcellular location">
    <subcellularLocation>
        <location evidence="1">Membrane</location>
        <topology evidence="1">Single-pass type II membrane protein</topology>
    </subcellularLocation>
</comment>
<comment type="caution">
    <text evidence="7">The sequence shown here is derived from an EMBL/GenBank/DDBJ whole genome shotgun (WGS) entry which is preliminary data.</text>
</comment>